<feature type="region of interest" description="Disordered" evidence="1">
    <location>
        <begin position="13"/>
        <end position="72"/>
    </location>
</feature>
<gene>
    <name evidence="2" type="ORF">Ahu01nite_087830</name>
</gene>
<sequence>MVARPDHWRLIIGARSLAPSHKHPVTSTQSEGAQSEGAQSEGAQSEGAQSEGAQSEGARRLAPDRWGSIIGA</sequence>
<organism evidence="2 3">
    <name type="scientific">Winogradskya humida</name>
    <dbReference type="NCBI Taxonomy" id="113566"/>
    <lineage>
        <taxon>Bacteria</taxon>
        <taxon>Bacillati</taxon>
        <taxon>Actinomycetota</taxon>
        <taxon>Actinomycetes</taxon>
        <taxon>Micromonosporales</taxon>
        <taxon>Micromonosporaceae</taxon>
        <taxon>Winogradskya</taxon>
    </lineage>
</organism>
<keyword evidence="3" id="KW-1185">Reference proteome</keyword>
<evidence type="ECO:0000256" key="1">
    <source>
        <dbReference type="SAM" id="MobiDB-lite"/>
    </source>
</evidence>
<evidence type="ECO:0000313" key="3">
    <source>
        <dbReference type="Proteomes" id="UP000603200"/>
    </source>
</evidence>
<reference evidence="2 3" key="1">
    <citation type="submission" date="2021-01" db="EMBL/GenBank/DDBJ databases">
        <title>Whole genome shotgun sequence of Actinoplanes humidus NBRC 14915.</title>
        <authorList>
            <person name="Komaki H."/>
            <person name="Tamura T."/>
        </authorList>
    </citation>
    <scope>NUCLEOTIDE SEQUENCE [LARGE SCALE GENOMIC DNA]</scope>
    <source>
        <strain evidence="2 3">NBRC 14915</strain>
    </source>
</reference>
<comment type="caution">
    <text evidence="2">The sequence shown here is derived from an EMBL/GenBank/DDBJ whole genome shotgun (WGS) entry which is preliminary data.</text>
</comment>
<proteinExistence type="predicted"/>
<dbReference type="Proteomes" id="UP000603200">
    <property type="component" value="Unassembled WGS sequence"/>
</dbReference>
<evidence type="ECO:0000313" key="2">
    <source>
        <dbReference type="EMBL" id="GIE25681.1"/>
    </source>
</evidence>
<name>A0ABQ4A4A6_9ACTN</name>
<dbReference type="EMBL" id="BOMN01000125">
    <property type="protein sequence ID" value="GIE25681.1"/>
    <property type="molecule type" value="Genomic_DNA"/>
</dbReference>
<accession>A0ABQ4A4A6</accession>
<feature type="compositionally biased region" description="Polar residues" evidence="1">
    <location>
        <begin position="25"/>
        <end position="53"/>
    </location>
</feature>
<protein>
    <submittedName>
        <fullName evidence="2">Uncharacterized protein</fullName>
    </submittedName>
</protein>